<dbReference type="AlphaFoldDB" id="A0A919YP25"/>
<comment type="similarity">
    <text evidence="8">Belongs to the FtsQ/DivIB family. DivIB subfamily.</text>
</comment>
<dbReference type="PANTHER" id="PTHR37820:SF1">
    <property type="entry name" value="CELL DIVISION PROTEIN FTSQ"/>
    <property type="match status" value="1"/>
</dbReference>
<dbReference type="InterPro" id="IPR026580">
    <property type="entry name" value="DivIB"/>
</dbReference>
<evidence type="ECO:0000313" key="11">
    <source>
        <dbReference type="Proteomes" id="UP000683139"/>
    </source>
</evidence>
<evidence type="ECO:0000256" key="4">
    <source>
        <dbReference type="ARBA" id="ARBA00022692"/>
    </source>
</evidence>
<dbReference type="GO" id="GO:0043093">
    <property type="term" value="P:FtsZ-dependent cytokinesis"/>
    <property type="evidence" value="ECO:0007669"/>
    <property type="project" value="UniProtKB-UniRule"/>
</dbReference>
<evidence type="ECO:0000256" key="1">
    <source>
        <dbReference type="ARBA" id="ARBA00004370"/>
    </source>
</evidence>
<dbReference type="HAMAP" id="MF_00912">
    <property type="entry name" value="DivIB"/>
    <property type="match status" value="1"/>
</dbReference>
<protein>
    <recommendedName>
        <fullName evidence="8">Cell division protein DivIB</fullName>
    </recommendedName>
</protein>
<gene>
    <name evidence="8" type="primary">divIB</name>
    <name evidence="10" type="ORF">J40TS1_23640</name>
</gene>
<evidence type="ECO:0000256" key="8">
    <source>
        <dbReference type="HAMAP-Rule" id="MF_00912"/>
    </source>
</evidence>
<dbReference type="Gene3D" id="3.10.20.310">
    <property type="entry name" value="membrane protein fhac"/>
    <property type="match status" value="1"/>
</dbReference>
<comment type="caution">
    <text evidence="10">The sequence shown here is derived from an EMBL/GenBank/DDBJ whole genome shotgun (WGS) entry which is preliminary data.</text>
</comment>
<reference evidence="10" key="1">
    <citation type="submission" date="2021-03" db="EMBL/GenBank/DDBJ databases">
        <title>Antimicrobial resistance genes in bacteria isolated from Japanese honey, and their potential for conferring macrolide and lincosamide resistance in the American foulbrood pathogen Paenibacillus larvae.</title>
        <authorList>
            <person name="Okamoto M."/>
            <person name="Kumagai M."/>
            <person name="Kanamori H."/>
            <person name="Takamatsu D."/>
        </authorList>
    </citation>
    <scope>NUCLEOTIDE SEQUENCE</scope>
    <source>
        <strain evidence="10">J40TS1</strain>
    </source>
</reference>
<evidence type="ECO:0000313" key="10">
    <source>
        <dbReference type="EMBL" id="GIP16722.1"/>
    </source>
</evidence>
<sequence>MQTQAELPVLKEPEPKKKSNAKLIAILVVLFIALLAIIFFNSSLSKITEVEVTGAQFVSSTEIMKHTGIAVGDSFMFSSARKIEQSLLQNSSIQEATVTKQFPGKLKIHVQEYKVVAFELDDNGDIVALLSSGASIVTSSERMQIMDKPILTGWDAEDMNKKELVKQLGTIDSSLLSDISEISPIPSQAFPDRILIYTRTKFEVVTAISLLPEKIETINGVIETQAPGRLTLLLADTFVPFPEIGEEENAETE</sequence>
<dbReference type="GO" id="GO:0032153">
    <property type="term" value="C:cell division site"/>
    <property type="evidence" value="ECO:0007669"/>
    <property type="project" value="UniProtKB-UniRule"/>
</dbReference>
<dbReference type="InterPro" id="IPR050487">
    <property type="entry name" value="FtsQ_DivIB"/>
</dbReference>
<organism evidence="10 11">
    <name type="scientific">Paenibacillus montaniterrae</name>
    <dbReference type="NCBI Taxonomy" id="429341"/>
    <lineage>
        <taxon>Bacteria</taxon>
        <taxon>Bacillati</taxon>
        <taxon>Bacillota</taxon>
        <taxon>Bacilli</taxon>
        <taxon>Bacillales</taxon>
        <taxon>Paenibacillaceae</taxon>
        <taxon>Paenibacillus</taxon>
    </lineage>
</organism>
<dbReference type="InterPro" id="IPR013685">
    <property type="entry name" value="POTRA_FtsQ_type"/>
</dbReference>
<dbReference type="PROSITE" id="PS51779">
    <property type="entry name" value="POTRA"/>
    <property type="match status" value="1"/>
</dbReference>
<evidence type="ECO:0000256" key="3">
    <source>
        <dbReference type="ARBA" id="ARBA00022618"/>
    </source>
</evidence>
<keyword evidence="4 8" id="KW-0812">Transmembrane</keyword>
<evidence type="ECO:0000256" key="2">
    <source>
        <dbReference type="ARBA" id="ARBA00022475"/>
    </source>
</evidence>
<keyword evidence="2 8" id="KW-1003">Cell membrane</keyword>
<feature type="transmembrane region" description="Helical" evidence="8">
    <location>
        <begin position="21"/>
        <end position="40"/>
    </location>
</feature>
<keyword evidence="5 8" id="KW-1133">Transmembrane helix</keyword>
<dbReference type="RefSeq" id="WP_213515270.1">
    <property type="nucleotide sequence ID" value="NZ_BOSE01000004.1"/>
</dbReference>
<evidence type="ECO:0000256" key="5">
    <source>
        <dbReference type="ARBA" id="ARBA00022989"/>
    </source>
</evidence>
<comment type="subcellular location">
    <subcellularLocation>
        <location evidence="8">Cell membrane</location>
        <topology evidence="8">Single-pass type II membrane protein</topology>
    </subcellularLocation>
    <subcellularLocation>
        <location evidence="1">Membrane</location>
    </subcellularLocation>
    <text evidence="8">Localizes to the division septum.</text>
</comment>
<comment type="function">
    <text evidence="8">Cell division protein that may be involved in stabilizing or promoting the assembly of the division complex.</text>
</comment>
<evidence type="ECO:0000259" key="9">
    <source>
        <dbReference type="PROSITE" id="PS51779"/>
    </source>
</evidence>
<dbReference type="EMBL" id="BOSE01000004">
    <property type="protein sequence ID" value="GIP16722.1"/>
    <property type="molecule type" value="Genomic_DNA"/>
</dbReference>
<name>A0A919YP25_9BACL</name>
<evidence type="ECO:0000256" key="7">
    <source>
        <dbReference type="ARBA" id="ARBA00023306"/>
    </source>
</evidence>
<keyword evidence="3 8" id="KW-0132">Cell division</keyword>
<keyword evidence="6 8" id="KW-0472">Membrane</keyword>
<evidence type="ECO:0000256" key="6">
    <source>
        <dbReference type="ARBA" id="ARBA00023136"/>
    </source>
</evidence>
<proteinExistence type="inferred from homology"/>
<dbReference type="InterPro" id="IPR034746">
    <property type="entry name" value="POTRA"/>
</dbReference>
<keyword evidence="11" id="KW-1185">Reference proteome</keyword>
<dbReference type="Proteomes" id="UP000683139">
    <property type="component" value="Unassembled WGS sequence"/>
</dbReference>
<dbReference type="PANTHER" id="PTHR37820">
    <property type="entry name" value="CELL DIVISION PROTEIN DIVIB"/>
    <property type="match status" value="1"/>
</dbReference>
<feature type="domain" description="POTRA" evidence="9">
    <location>
        <begin position="45"/>
        <end position="113"/>
    </location>
</feature>
<dbReference type="Pfam" id="PF08478">
    <property type="entry name" value="POTRA_1"/>
    <property type="match status" value="1"/>
</dbReference>
<dbReference type="Gene3D" id="3.40.50.10960">
    <property type="match status" value="1"/>
</dbReference>
<accession>A0A919YP25</accession>
<keyword evidence="7 8" id="KW-0131">Cell cycle</keyword>
<dbReference type="GO" id="GO:0005886">
    <property type="term" value="C:plasma membrane"/>
    <property type="evidence" value="ECO:0007669"/>
    <property type="project" value="UniProtKB-SubCell"/>
</dbReference>